<dbReference type="Proteomes" id="UP000828390">
    <property type="component" value="Unassembled WGS sequence"/>
</dbReference>
<gene>
    <name evidence="1" type="ORF">DPMN_181386</name>
</gene>
<protein>
    <submittedName>
        <fullName evidence="1">Uncharacterized protein</fullName>
    </submittedName>
</protein>
<accession>A0A9D4I1K4</accession>
<proteinExistence type="predicted"/>
<comment type="caution">
    <text evidence="1">The sequence shown here is derived from an EMBL/GenBank/DDBJ whole genome shotgun (WGS) entry which is preliminary data.</text>
</comment>
<name>A0A9D4I1K4_DREPO</name>
<evidence type="ECO:0000313" key="2">
    <source>
        <dbReference type="Proteomes" id="UP000828390"/>
    </source>
</evidence>
<keyword evidence="2" id="KW-1185">Reference proteome</keyword>
<dbReference type="EMBL" id="JAIWYP010000010">
    <property type="protein sequence ID" value="KAH3746966.1"/>
    <property type="molecule type" value="Genomic_DNA"/>
</dbReference>
<sequence length="118" mass="13176">MFVNNLLSNSYTDLSGTGAVLRKYFSLVFEKGHFVELLVVHDVCTGVGRAVHHDLQLLRADLDPVCSCSFRESVGEIWCSLPPMRSISLANLKLEIGLPIEIEVCWFWTVSCIIFSNG</sequence>
<organism evidence="1 2">
    <name type="scientific">Dreissena polymorpha</name>
    <name type="common">Zebra mussel</name>
    <name type="synonym">Mytilus polymorpha</name>
    <dbReference type="NCBI Taxonomy" id="45954"/>
    <lineage>
        <taxon>Eukaryota</taxon>
        <taxon>Metazoa</taxon>
        <taxon>Spiralia</taxon>
        <taxon>Lophotrochozoa</taxon>
        <taxon>Mollusca</taxon>
        <taxon>Bivalvia</taxon>
        <taxon>Autobranchia</taxon>
        <taxon>Heteroconchia</taxon>
        <taxon>Euheterodonta</taxon>
        <taxon>Imparidentia</taxon>
        <taxon>Neoheterodontei</taxon>
        <taxon>Myida</taxon>
        <taxon>Dreissenoidea</taxon>
        <taxon>Dreissenidae</taxon>
        <taxon>Dreissena</taxon>
    </lineage>
</organism>
<reference evidence="1" key="1">
    <citation type="journal article" date="2019" name="bioRxiv">
        <title>The Genome of the Zebra Mussel, Dreissena polymorpha: A Resource for Invasive Species Research.</title>
        <authorList>
            <person name="McCartney M.A."/>
            <person name="Auch B."/>
            <person name="Kono T."/>
            <person name="Mallez S."/>
            <person name="Zhang Y."/>
            <person name="Obille A."/>
            <person name="Becker A."/>
            <person name="Abrahante J.E."/>
            <person name="Garbe J."/>
            <person name="Badalamenti J.P."/>
            <person name="Herman A."/>
            <person name="Mangelson H."/>
            <person name="Liachko I."/>
            <person name="Sullivan S."/>
            <person name="Sone E.D."/>
            <person name="Koren S."/>
            <person name="Silverstein K.A.T."/>
            <person name="Beckman K.B."/>
            <person name="Gohl D.M."/>
        </authorList>
    </citation>
    <scope>NUCLEOTIDE SEQUENCE</scope>
    <source>
        <strain evidence="1">Duluth1</strain>
        <tissue evidence="1">Whole animal</tissue>
    </source>
</reference>
<reference evidence="1" key="2">
    <citation type="submission" date="2020-11" db="EMBL/GenBank/DDBJ databases">
        <authorList>
            <person name="McCartney M.A."/>
            <person name="Auch B."/>
            <person name="Kono T."/>
            <person name="Mallez S."/>
            <person name="Becker A."/>
            <person name="Gohl D.M."/>
            <person name="Silverstein K.A.T."/>
            <person name="Koren S."/>
            <person name="Bechman K.B."/>
            <person name="Herman A."/>
            <person name="Abrahante J.E."/>
            <person name="Garbe J."/>
        </authorList>
    </citation>
    <scope>NUCLEOTIDE SEQUENCE</scope>
    <source>
        <strain evidence="1">Duluth1</strain>
        <tissue evidence="1">Whole animal</tissue>
    </source>
</reference>
<dbReference type="AlphaFoldDB" id="A0A9D4I1K4"/>
<evidence type="ECO:0000313" key="1">
    <source>
        <dbReference type="EMBL" id="KAH3746966.1"/>
    </source>
</evidence>